<dbReference type="PANTHER" id="PTHR34825:SF1">
    <property type="entry name" value="AAA-ATPASE-LIKE DOMAIN-CONTAINING PROTEIN"/>
    <property type="match status" value="1"/>
</dbReference>
<dbReference type="Pfam" id="PF09820">
    <property type="entry name" value="AAA-ATPase_like"/>
    <property type="match status" value="1"/>
</dbReference>
<dbReference type="RefSeq" id="WP_114001421.1">
    <property type="nucleotide sequence ID" value="NZ_PSQG01000001.1"/>
</dbReference>
<dbReference type="Pfam" id="PF08011">
    <property type="entry name" value="PDDEXK_9"/>
    <property type="match status" value="1"/>
</dbReference>
<gene>
    <name evidence="2" type="ORF">C4886_00195</name>
</gene>
<dbReference type="InterPro" id="IPR027417">
    <property type="entry name" value="P-loop_NTPase"/>
</dbReference>
<dbReference type="PANTHER" id="PTHR34825">
    <property type="entry name" value="CONSERVED PROTEIN, WITH A WEAK D-GALACTARATE DEHYDRATASE/ALTRONATE HYDROLASE DOMAIN"/>
    <property type="match status" value="1"/>
</dbReference>
<protein>
    <recommendedName>
        <fullName evidence="1">AAA-ATPase-like domain-containing protein</fullName>
    </recommendedName>
</protein>
<sequence>MKRPKLPVGIENFQEIRQADFYYVDKTRLIEQLIDQWGKVNLFTRPRRFGKTLNMSMLRCFFEIGADEALFEGLYISRKQELCEQYMGKFPVVFLSLKNVDGLTFENARYQLTELVGREASRFLFLLESDRLTETDKDIYRTLISVENGRYSMDENILSSALQILSQLLHKHYGQKTIILIDEYDVPLDKAFQHGYYKEMVLMIRGVFGQALKTNDSLYFAVLTGCLRVSKESIFTGLNNFKVLSITDHRFDEHFGFTDDEVCRLLTAYGMEDHLSETKEWYDGYHFGNTDVYCPWDVINHVDCLRGNPDAEPLSYWINTSGNELVRRFIDRADKTTRDEIERLIAGESIEKTVRMELTYDEIDNSLDNLWSVLFTTGYLTQAGKTERGVYRLTIPNREIREVYVLQIKEWFERAVLKEAEPTKNLLKAIKEGNAGEIEERLTKILGNTISIFDTKGRNEEKEIFYHGLLLGLLRSDPNWLVQSNAESGDGFADILAEPEDPDAGIVIELKYSQTFSGLQNACERALAQIREKRYDERLRNEGRNNILAYGVAFCKKRCKVAVQRL</sequence>
<evidence type="ECO:0000313" key="3">
    <source>
        <dbReference type="Proteomes" id="UP000253208"/>
    </source>
</evidence>
<feature type="domain" description="AAA-ATPase-like" evidence="1">
    <location>
        <begin position="7"/>
        <end position="235"/>
    </location>
</feature>
<comment type="caution">
    <text evidence="2">The sequence shown here is derived from an EMBL/GenBank/DDBJ whole genome shotgun (WGS) entry which is preliminary data.</text>
</comment>
<accession>A0A367G820</accession>
<reference evidence="2 3" key="1">
    <citation type="submission" date="2018-02" db="EMBL/GenBank/DDBJ databases">
        <title>Complete genome sequencing of Faecalibacterium prausnitzii strains isolated from the human gut.</title>
        <authorList>
            <person name="Fitzgerald B.C."/>
            <person name="Shkoporov A.N."/>
            <person name="Ross P.R."/>
            <person name="Hill C."/>
        </authorList>
    </citation>
    <scope>NUCLEOTIDE SEQUENCE [LARGE SCALE GENOMIC DNA]</scope>
    <source>
        <strain evidence="2 3">APC942/31-1</strain>
    </source>
</reference>
<dbReference type="InterPro" id="IPR012547">
    <property type="entry name" value="PDDEXK_9"/>
</dbReference>
<dbReference type="EMBL" id="PSQG01000001">
    <property type="protein sequence ID" value="RCH46403.1"/>
    <property type="molecule type" value="Genomic_DNA"/>
</dbReference>
<dbReference type="Proteomes" id="UP000253208">
    <property type="component" value="Unassembled WGS sequence"/>
</dbReference>
<organism evidence="2 3">
    <name type="scientific">Blautia obeum</name>
    <dbReference type="NCBI Taxonomy" id="40520"/>
    <lineage>
        <taxon>Bacteria</taxon>
        <taxon>Bacillati</taxon>
        <taxon>Bacillota</taxon>
        <taxon>Clostridia</taxon>
        <taxon>Lachnospirales</taxon>
        <taxon>Lachnospiraceae</taxon>
        <taxon>Blautia</taxon>
    </lineage>
</organism>
<proteinExistence type="predicted"/>
<name>A0A367G820_9FIRM</name>
<evidence type="ECO:0000313" key="2">
    <source>
        <dbReference type="EMBL" id="RCH46403.1"/>
    </source>
</evidence>
<dbReference type="SUPFAM" id="SSF52540">
    <property type="entry name" value="P-loop containing nucleoside triphosphate hydrolases"/>
    <property type="match status" value="1"/>
</dbReference>
<evidence type="ECO:0000259" key="1">
    <source>
        <dbReference type="Pfam" id="PF09820"/>
    </source>
</evidence>
<dbReference type="AlphaFoldDB" id="A0A367G820"/>
<dbReference type="InterPro" id="IPR018631">
    <property type="entry name" value="AAA-ATPase-like_dom"/>
</dbReference>